<dbReference type="KEGG" id="amq:AMETH_1712"/>
<accession>A0A076MM49</accession>
<organism evidence="6 7">
    <name type="scientific">Amycolatopsis methanolica 239</name>
    <dbReference type="NCBI Taxonomy" id="1068978"/>
    <lineage>
        <taxon>Bacteria</taxon>
        <taxon>Bacillati</taxon>
        <taxon>Actinomycetota</taxon>
        <taxon>Actinomycetes</taxon>
        <taxon>Pseudonocardiales</taxon>
        <taxon>Pseudonocardiaceae</taxon>
        <taxon>Amycolatopsis</taxon>
        <taxon>Amycolatopsis methanolica group</taxon>
    </lineage>
</organism>
<keyword evidence="7" id="KW-1185">Reference proteome</keyword>
<dbReference type="GO" id="GO:0003677">
    <property type="term" value="F:DNA binding"/>
    <property type="evidence" value="ECO:0007669"/>
    <property type="project" value="UniProtKB-KW"/>
</dbReference>
<keyword evidence="1" id="KW-0805">Transcription regulation</keyword>
<evidence type="ECO:0000256" key="3">
    <source>
        <dbReference type="ARBA" id="ARBA00023163"/>
    </source>
</evidence>
<evidence type="ECO:0000313" key="7">
    <source>
        <dbReference type="Proteomes" id="UP000062973"/>
    </source>
</evidence>
<dbReference type="CDD" id="cd07377">
    <property type="entry name" value="WHTH_GntR"/>
    <property type="match status" value="1"/>
</dbReference>
<dbReference type="SMART" id="SM00345">
    <property type="entry name" value="HTH_GNTR"/>
    <property type="match status" value="1"/>
</dbReference>
<dbReference type="InterPro" id="IPR000524">
    <property type="entry name" value="Tscrpt_reg_HTH_GntR"/>
</dbReference>
<dbReference type="EMBL" id="CP009110">
    <property type="protein sequence ID" value="AIJ21804.1"/>
    <property type="molecule type" value="Genomic_DNA"/>
</dbReference>
<reference evidence="6 7" key="1">
    <citation type="submission" date="2014-07" db="EMBL/GenBank/DDBJ databases">
        <title>Whole Genome Sequence of the Amycolatopsis methanolica 239.</title>
        <authorList>
            <person name="Tang B."/>
        </authorList>
    </citation>
    <scope>NUCLEOTIDE SEQUENCE [LARGE SCALE GENOMIC DNA]</scope>
    <source>
        <strain evidence="6 7">239</strain>
    </source>
</reference>
<name>A0A076MM49_AMYME</name>
<evidence type="ECO:0000313" key="6">
    <source>
        <dbReference type="EMBL" id="AIJ21804.1"/>
    </source>
</evidence>
<keyword evidence="3" id="KW-0804">Transcription</keyword>
<protein>
    <submittedName>
        <fullName evidence="6">Transcriptional regulator, GntR family</fullName>
    </submittedName>
</protein>
<dbReference type="Pfam" id="PF00392">
    <property type="entry name" value="GntR"/>
    <property type="match status" value="1"/>
</dbReference>
<dbReference type="GO" id="GO:0045892">
    <property type="term" value="P:negative regulation of DNA-templated transcription"/>
    <property type="evidence" value="ECO:0007669"/>
    <property type="project" value="TreeGrafter"/>
</dbReference>
<gene>
    <name evidence="6" type="ORF">AMETH_1712</name>
</gene>
<dbReference type="GeneID" id="301843118"/>
<evidence type="ECO:0000256" key="1">
    <source>
        <dbReference type="ARBA" id="ARBA00023015"/>
    </source>
</evidence>
<feature type="region of interest" description="Disordered" evidence="4">
    <location>
        <begin position="1"/>
        <end position="20"/>
    </location>
</feature>
<evidence type="ECO:0000256" key="2">
    <source>
        <dbReference type="ARBA" id="ARBA00023125"/>
    </source>
</evidence>
<proteinExistence type="predicted"/>
<dbReference type="Gene3D" id="1.10.10.10">
    <property type="entry name" value="Winged helix-like DNA-binding domain superfamily/Winged helix DNA-binding domain"/>
    <property type="match status" value="1"/>
</dbReference>
<evidence type="ECO:0000256" key="4">
    <source>
        <dbReference type="SAM" id="MobiDB-lite"/>
    </source>
</evidence>
<dbReference type="PROSITE" id="PS50949">
    <property type="entry name" value="HTH_GNTR"/>
    <property type="match status" value="1"/>
</dbReference>
<dbReference type="PANTHER" id="PTHR44846:SF17">
    <property type="entry name" value="GNTR-FAMILY TRANSCRIPTIONAL REGULATOR"/>
    <property type="match status" value="1"/>
</dbReference>
<dbReference type="InterPro" id="IPR050679">
    <property type="entry name" value="Bact_HTH_transcr_reg"/>
</dbReference>
<sequence>MMTREDHAPPAQAWQRPEGGEPGYVYEWVAAHIADRINSGELPVYARLPSEKRLAVEYGVSLGSARHATRILRERGFVMTIRSKGTFVAPRNAQGD</sequence>
<dbReference type="STRING" id="1068978.AMETH_1712"/>
<dbReference type="SUPFAM" id="SSF46785">
    <property type="entry name" value="Winged helix' DNA-binding domain"/>
    <property type="match status" value="1"/>
</dbReference>
<evidence type="ECO:0000259" key="5">
    <source>
        <dbReference type="PROSITE" id="PS50949"/>
    </source>
</evidence>
<dbReference type="AlphaFoldDB" id="A0A076MM49"/>
<feature type="domain" description="HTH gntR-type" evidence="5">
    <location>
        <begin position="23"/>
        <end position="91"/>
    </location>
</feature>
<dbReference type="HOGENOM" id="CLU_017584_16_4_11"/>
<dbReference type="InterPro" id="IPR036390">
    <property type="entry name" value="WH_DNA-bd_sf"/>
</dbReference>
<dbReference type="PANTHER" id="PTHR44846">
    <property type="entry name" value="MANNOSYL-D-GLYCERATE TRANSPORT/METABOLISM SYSTEM REPRESSOR MNGR-RELATED"/>
    <property type="match status" value="1"/>
</dbReference>
<dbReference type="PATRIC" id="fig|1068978.7.peg.1808"/>
<dbReference type="RefSeq" id="WP_017987664.1">
    <property type="nucleotide sequence ID" value="NZ_AQUL01000001.1"/>
</dbReference>
<dbReference type="Proteomes" id="UP000062973">
    <property type="component" value="Chromosome"/>
</dbReference>
<dbReference type="GO" id="GO:0003700">
    <property type="term" value="F:DNA-binding transcription factor activity"/>
    <property type="evidence" value="ECO:0007669"/>
    <property type="project" value="InterPro"/>
</dbReference>
<dbReference type="eggNOG" id="COG2188">
    <property type="taxonomic scope" value="Bacteria"/>
</dbReference>
<dbReference type="InterPro" id="IPR036388">
    <property type="entry name" value="WH-like_DNA-bd_sf"/>
</dbReference>
<keyword evidence="2" id="KW-0238">DNA-binding</keyword>